<dbReference type="SUPFAM" id="SSF89000">
    <property type="entry name" value="post-HMGL domain-like"/>
    <property type="match status" value="1"/>
</dbReference>
<name>A0A4P9Z9I2_9ASCO</name>
<dbReference type="GO" id="GO:0003852">
    <property type="term" value="F:2-isopropylmalate synthase activity"/>
    <property type="evidence" value="ECO:0007669"/>
    <property type="project" value="UniProtKB-EC"/>
</dbReference>
<dbReference type="AlphaFoldDB" id="A0A4P9Z9I2"/>
<reference evidence="9" key="1">
    <citation type="journal article" date="2018" name="Nat. Microbiol.">
        <title>Leveraging single-cell genomics to expand the fungal tree of life.</title>
        <authorList>
            <person name="Ahrendt S.R."/>
            <person name="Quandt C.A."/>
            <person name="Ciobanu D."/>
            <person name="Clum A."/>
            <person name="Salamov A."/>
            <person name="Andreopoulos B."/>
            <person name="Cheng J.F."/>
            <person name="Woyke T."/>
            <person name="Pelin A."/>
            <person name="Henrissat B."/>
            <person name="Reynolds N.K."/>
            <person name="Benny G.L."/>
            <person name="Smith M.E."/>
            <person name="James T.Y."/>
            <person name="Grigoriev I.V."/>
        </authorList>
    </citation>
    <scope>NUCLEOTIDE SEQUENCE [LARGE SCALE GENOMIC DNA]</scope>
    <source>
        <strain evidence="9">Baker2002</strain>
    </source>
</reference>
<dbReference type="Pfam" id="PF22615">
    <property type="entry name" value="IPMS_D2"/>
    <property type="match status" value="1"/>
</dbReference>
<dbReference type="InterPro" id="IPR002034">
    <property type="entry name" value="AIPM/Hcit_synth_CS"/>
</dbReference>
<dbReference type="PANTHER" id="PTHR46911">
    <property type="match status" value="1"/>
</dbReference>
<feature type="domain" description="2-isopropylmalate synthase LeuA allosteric (dimerisation)" evidence="7">
    <location>
        <begin position="388"/>
        <end position="504"/>
    </location>
</feature>
<dbReference type="EC" id="2.3.3.13" evidence="2"/>
<evidence type="ECO:0000256" key="3">
    <source>
        <dbReference type="ARBA" id="ARBA00022605"/>
    </source>
</evidence>
<evidence type="ECO:0000256" key="4">
    <source>
        <dbReference type="ARBA" id="ARBA00022679"/>
    </source>
</evidence>
<dbReference type="GO" id="GO:0009098">
    <property type="term" value="P:L-leucine biosynthetic process"/>
    <property type="evidence" value="ECO:0007669"/>
    <property type="project" value="InterPro"/>
</dbReference>
<keyword evidence="9" id="KW-1185">Reference proteome</keyword>
<dbReference type="Gene3D" id="3.20.20.70">
    <property type="entry name" value="Aldolase class I"/>
    <property type="match status" value="1"/>
</dbReference>
<dbReference type="Pfam" id="PF00682">
    <property type="entry name" value="HMGL-like"/>
    <property type="match status" value="1"/>
</dbReference>
<accession>A0A4P9Z9I2</accession>
<comment type="similarity">
    <text evidence="1">Belongs to the alpha-IPM synthase/homocitrate synthase family. LeuA type 2 subfamily.</text>
</comment>
<evidence type="ECO:0000256" key="5">
    <source>
        <dbReference type="ARBA" id="ARBA00023304"/>
    </source>
</evidence>
<evidence type="ECO:0000313" key="8">
    <source>
        <dbReference type="EMBL" id="RKP28952.1"/>
    </source>
</evidence>
<dbReference type="Pfam" id="PF08502">
    <property type="entry name" value="LeuA_dimer"/>
    <property type="match status" value="1"/>
</dbReference>
<dbReference type="GO" id="GO:0005739">
    <property type="term" value="C:mitochondrion"/>
    <property type="evidence" value="ECO:0007669"/>
    <property type="project" value="TreeGrafter"/>
</dbReference>
<evidence type="ECO:0000313" key="9">
    <source>
        <dbReference type="Proteomes" id="UP000268321"/>
    </source>
</evidence>
<dbReference type="EMBL" id="ML004531">
    <property type="protein sequence ID" value="RKP28952.1"/>
    <property type="molecule type" value="Genomic_DNA"/>
</dbReference>
<dbReference type="SMART" id="SM00917">
    <property type="entry name" value="LeuA_dimer"/>
    <property type="match status" value="1"/>
</dbReference>
<dbReference type="PROSITE" id="PS00815">
    <property type="entry name" value="AIPM_HOMOCIT_SYNTH_1"/>
    <property type="match status" value="1"/>
</dbReference>
<gene>
    <name evidence="8" type="ORF">METBISCDRAFT_28643</name>
</gene>
<dbReference type="Gene3D" id="3.30.160.270">
    <property type="match status" value="1"/>
</dbReference>
<keyword evidence="3" id="KW-0028">Amino-acid biosynthesis</keyword>
<dbReference type="InterPro" id="IPR013709">
    <property type="entry name" value="2-isopropylmalate_synth_dimer"/>
</dbReference>
<evidence type="ECO:0000256" key="2">
    <source>
        <dbReference type="ARBA" id="ARBA00012973"/>
    </source>
</evidence>
<evidence type="ECO:0000256" key="1">
    <source>
        <dbReference type="ARBA" id="ARBA00009767"/>
    </source>
</evidence>
<evidence type="ECO:0000259" key="7">
    <source>
        <dbReference type="SMART" id="SM00917"/>
    </source>
</evidence>
<dbReference type="PANTHER" id="PTHR46911:SF2">
    <property type="entry name" value="2-ISOPROPYLMALATE SYNTHASE-RELATED"/>
    <property type="match status" value="1"/>
</dbReference>
<dbReference type="Proteomes" id="UP000268321">
    <property type="component" value="Unassembled WGS sequence"/>
</dbReference>
<organism evidence="8 9">
    <name type="scientific">Metschnikowia bicuspidata</name>
    <dbReference type="NCBI Taxonomy" id="27322"/>
    <lineage>
        <taxon>Eukaryota</taxon>
        <taxon>Fungi</taxon>
        <taxon>Dikarya</taxon>
        <taxon>Ascomycota</taxon>
        <taxon>Saccharomycotina</taxon>
        <taxon>Pichiomycetes</taxon>
        <taxon>Metschnikowiaceae</taxon>
        <taxon>Metschnikowia</taxon>
    </lineage>
</organism>
<keyword evidence="4 6" id="KW-0808">Transferase</keyword>
<sequence length="504" mass="56653">MSSEGHSRQKNLATARLLSKRTSRWFLTDLRDGIQALPDPISVSEKKAYFKKLVEVGFKEIEVSFPAVSQTDFDFTRYAVKNTPEDMAIQMLTQSREHLLRRTVESVIGAKKAIIRVYLATSDDFRDILSNMSKQDAIDKAVEITKLVRLLTKDDTRRQEIEWTLEFSPECFSDTPSDFAVQICEAVKAAWELTQENPITFILPATVEVASPNVYADQIEYFCRNIFEREKVCVSVHSHNDRAVGCLFGYGERTGNFGLITVALNMYTNGVLPELDFSDMEELISVSENGQLVVCEFSVSRQDAIKKGFARAETRAASGDDAWKFPYLPLDPKDIGRNYEALIRVNLQSGKCGAACIILRSFGLDLPRPLQVEFSLFAQNEADSMGRKFKADEINALFRKHYIYTGKSKNKKSKGNNREISALLRVNCKSVEISGRGNGPISALIDVIALHFGTLFEVVNYNEHNLSSGNQDKASTYIEVSYLNSEGQMVRRWGCGVDNDVSLL</sequence>
<dbReference type="OrthoDB" id="418791at2759"/>
<proteinExistence type="inferred from homology"/>
<dbReference type="NCBIfam" id="NF002991">
    <property type="entry name" value="PRK03739.1"/>
    <property type="match status" value="1"/>
</dbReference>
<dbReference type="InterPro" id="IPR036230">
    <property type="entry name" value="LeuA_allosteric_dom_sf"/>
</dbReference>
<dbReference type="SUPFAM" id="SSF51569">
    <property type="entry name" value="Aldolase"/>
    <property type="match status" value="1"/>
</dbReference>
<protein>
    <recommendedName>
        <fullName evidence="2">2-isopropylmalate synthase</fullName>
        <ecNumber evidence="2">2.3.3.13</ecNumber>
    </recommendedName>
</protein>
<keyword evidence="5" id="KW-0100">Branched-chain amino acid biosynthesis</keyword>
<evidence type="ECO:0000256" key="6">
    <source>
        <dbReference type="RuleBase" id="RU003523"/>
    </source>
</evidence>
<dbReference type="InterPro" id="IPR054692">
    <property type="entry name" value="LeuA-like_post-cat"/>
</dbReference>
<dbReference type="InterPro" id="IPR013785">
    <property type="entry name" value="Aldolase_TIM"/>
</dbReference>
<dbReference type="SUPFAM" id="SSF110921">
    <property type="entry name" value="2-isopropylmalate synthase LeuA, allosteric (dimerisation) domain"/>
    <property type="match status" value="1"/>
</dbReference>
<dbReference type="InterPro" id="IPR000891">
    <property type="entry name" value="PYR_CT"/>
</dbReference>